<dbReference type="Pfam" id="PF00111">
    <property type="entry name" value="Fer2"/>
    <property type="match status" value="1"/>
</dbReference>
<feature type="domain" description="2Fe-2S ferredoxin-type" evidence="1">
    <location>
        <begin position="10"/>
        <end position="92"/>
    </location>
</feature>
<dbReference type="InterPro" id="IPR012675">
    <property type="entry name" value="Beta-grasp_dom_sf"/>
</dbReference>
<evidence type="ECO:0000313" key="3">
    <source>
        <dbReference type="Proteomes" id="UP000283993"/>
    </source>
</evidence>
<dbReference type="GO" id="GO:0016903">
    <property type="term" value="F:oxidoreductase activity, acting on the aldehyde or oxo group of donors"/>
    <property type="evidence" value="ECO:0007669"/>
    <property type="project" value="TreeGrafter"/>
</dbReference>
<evidence type="ECO:0000313" key="2">
    <source>
        <dbReference type="EMBL" id="ROO26285.1"/>
    </source>
</evidence>
<protein>
    <submittedName>
        <fullName evidence="2">(2Fe-2S)-binding protein</fullName>
    </submittedName>
</protein>
<dbReference type="InterPro" id="IPR052914">
    <property type="entry name" value="Aldehyde_Oxdr_Iron-Sulfur"/>
</dbReference>
<name>A0A423PL07_9GAMM</name>
<accession>A0A423PL07</accession>
<proteinExistence type="predicted"/>
<reference evidence="2 3" key="1">
    <citation type="submission" date="2013-10" db="EMBL/GenBank/DDBJ databases">
        <title>Salinisphaera orenii MK-B5 Genome Sequencing.</title>
        <authorList>
            <person name="Lai Q."/>
            <person name="Li C."/>
            <person name="Shao Z."/>
        </authorList>
    </citation>
    <scope>NUCLEOTIDE SEQUENCE [LARGE SCALE GENOMIC DNA]</scope>
    <source>
        <strain evidence="2 3">MK-B5</strain>
    </source>
</reference>
<dbReference type="AlphaFoldDB" id="A0A423PL07"/>
<dbReference type="Pfam" id="PF01799">
    <property type="entry name" value="Fer2_2"/>
    <property type="match status" value="1"/>
</dbReference>
<dbReference type="EMBL" id="AYKH01000023">
    <property type="protein sequence ID" value="ROO26285.1"/>
    <property type="molecule type" value="Genomic_DNA"/>
</dbReference>
<dbReference type="GO" id="GO:0046872">
    <property type="term" value="F:metal ion binding"/>
    <property type="evidence" value="ECO:0007669"/>
    <property type="project" value="InterPro"/>
</dbReference>
<dbReference type="GO" id="GO:0051537">
    <property type="term" value="F:2 iron, 2 sulfur cluster binding"/>
    <property type="evidence" value="ECO:0007669"/>
    <property type="project" value="TreeGrafter"/>
</dbReference>
<dbReference type="SUPFAM" id="SSF54292">
    <property type="entry name" value="2Fe-2S ferredoxin-like"/>
    <property type="match status" value="1"/>
</dbReference>
<dbReference type="PROSITE" id="PS51085">
    <property type="entry name" value="2FE2S_FER_2"/>
    <property type="match status" value="1"/>
</dbReference>
<dbReference type="Gene3D" id="1.10.150.120">
    <property type="entry name" value="[2Fe-2S]-binding domain"/>
    <property type="match status" value="1"/>
</dbReference>
<sequence>MSERDRIPSTPLHVTINGRRQPVEDVPNELMMLDYLHEYRNLTGTRYGCGIGLCRACTVIVDHEDGTSEERRTCITGAHFFEGKSIRTVEGHAERDEDGEIASLSEVQQQFLEHFSFQCSYCAPGFVNAATVLVERLQREPVAREALEDTISDALEDHLCRCTGYVRYYRAVRDAVLATPGTIKEG</sequence>
<dbReference type="InterPro" id="IPR002888">
    <property type="entry name" value="2Fe-2S-bd"/>
</dbReference>
<dbReference type="InterPro" id="IPR036884">
    <property type="entry name" value="2Fe-2S-bd_dom_sf"/>
</dbReference>
<dbReference type="PANTHER" id="PTHR45331">
    <property type="entry name" value="OXIDOREDUCTASE, IRON-SULPHUR BINDING SUBUNIT-RELATED-RELATED"/>
    <property type="match status" value="1"/>
</dbReference>
<dbReference type="InterPro" id="IPR036010">
    <property type="entry name" value="2Fe-2S_ferredoxin-like_sf"/>
</dbReference>
<keyword evidence="3" id="KW-1185">Reference proteome</keyword>
<dbReference type="CDD" id="cd00207">
    <property type="entry name" value="fer2"/>
    <property type="match status" value="1"/>
</dbReference>
<dbReference type="Gene3D" id="3.10.20.30">
    <property type="match status" value="1"/>
</dbReference>
<dbReference type="InterPro" id="IPR001041">
    <property type="entry name" value="2Fe-2S_ferredoxin-type"/>
</dbReference>
<dbReference type="PANTHER" id="PTHR45331:SF2">
    <property type="entry name" value="OXIDOREDUCTASE WITH IRON-SULFUR SUBUNIT"/>
    <property type="match status" value="1"/>
</dbReference>
<comment type="caution">
    <text evidence="2">The sequence shown here is derived from an EMBL/GenBank/DDBJ whole genome shotgun (WGS) entry which is preliminary data.</text>
</comment>
<dbReference type="Proteomes" id="UP000283993">
    <property type="component" value="Unassembled WGS sequence"/>
</dbReference>
<dbReference type="SUPFAM" id="SSF47741">
    <property type="entry name" value="CO dehydrogenase ISP C-domain like"/>
    <property type="match status" value="1"/>
</dbReference>
<evidence type="ECO:0000259" key="1">
    <source>
        <dbReference type="PROSITE" id="PS51085"/>
    </source>
</evidence>
<gene>
    <name evidence="2" type="ORF">SAOR_11380</name>
</gene>
<organism evidence="2 3">
    <name type="scientific">Salinisphaera orenii MK-B5</name>
    <dbReference type="NCBI Taxonomy" id="856730"/>
    <lineage>
        <taxon>Bacteria</taxon>
        <taxon>Pseudomonadati</taxon>
        <taxon>Pseudomonadota</taxon>
        <taxon>Gammaproteobacteria</taxon>
        <taxon>Salinisphaerales</taxon>
        <taxon>Salinisphaeraceae</taxon>
        <taxon>Salinisphaera</taxon>
    </lineage>
</organism>
<dbReference type="RefSeq" id="WP_184947673.1">
    <property type="nucleotide sequence ID" value="NZ_AYKH01000023.1"/>
</dbReference>